<name>A0ABV5C3E2_9BACL</name>
<dbReference type="EMBL" id="JBHIRY010000009">
    <property type="protein sequence ID" value="MFB5761110.1"/>
    <property type="molecule type" value="Genomic_DNA"/>
</dbReference>
<organism evidence="1 2">
    <name type="scientific">Paenibacillus medicaginis</name>
    <dbReference type="NCBI Taxonomy" id="1470560"/>
    <lineage>
        <taxon>Bacteria</taxon>
        <taxon>Bacillati</taxon>
        <taxon>Bacillota</taxon>
        <taxon>Bacilli</taxon>
        <taxon>Bacillales</taxon>
        <taxon>Paenibacillaceae</taxon>
        <taxon>Paenibacillus</taxon>
    </lineage>
</organism>
<accession>A0ABV5C3E2</accession>
<evidence type="ECO:0000313" key="2">
    <source>
        <dbReference type="Proteomes" id="UP001580430"/>
    </source>
</evidence>
<comment type="caution">
    <text evidence="1">The sequence shown here is derived from an EMBL/GenBank/DDBJ whole genome shotgun (WGS) entry which is preliminary data.</text>
</comment>
<reference evidence="1 2" key="1">
    <citation type="submission" date="2024-09" db="EMBL/GenBank/DDBJ databases">
        <title>Paenibacillus zeirhizospherea sp. nov., isolated from surface of the maize (Zea mays) roots in a horticulture field, Hungary.</title>
        <authorList>
            <person name="Marton D."/>
            <person name="Farkas M."/>
            <person name="Bedics A."/>
            <person name="Toth E."/>
            <person name="Tancsics A."/>
            <person name="Boka K."/>
            <person name="Marati G."/>
            <person name="Kriszt B."/>
            <person name="Cserhati M."/>
        </authorList>
    </citation>
    <scope>NUCLEOTIDE SEQUENCE [LARGE SCALE GENOMIC DNA]</scope>
    <source>
        <strain evidence="1 2">JCM 18446</strain>
    </source>
</reference>
<proteinExistence type="predicted"/>
<protein>
    <submittedName>
        <fullName evidence="1">Uncharacterized protein</fullName>
    </submittedName>
</protein>
<keyword evidence="2" id="KW-1185">Reference proteome</keyword>
<gene>
    <name evidence="1" type="ORF">ACE5LO_11980</name>
</gene>
<dbReference type="RefSeq" id="WP_375520253.1">
    <property type="nucleotide sequence ID" value="NZ_JBHIRY010000009.1"/>
</dbReference>
<sequence length="136" mass="14837">MAKSNLEKLKDAITECNTLLDKSVIGEDDGQFPQQSVDSFKEAIAAAETLVSTDGAEPSQFDAQTTELNTAKQTFLETEIEKLEPVIRKVSLRGTPSQKKGPHTIHFKNTVVNFVDGEAQLPNELADELADAGYVE</sequence>
<dbReference type="Proteomes" id="UP001580430">
    <property type="component" value="Unassembled WGS sequence"/>
</dbReference>
<dbReference type="Gene3D" id="1.20.1270.90">
    <property type="entry name" value="AF1782-like"/>
    <property type="match status" value="1"/>
</dbReference>
<evidence type="ECO:0000313" key="1">
    <source>
        <dbReference type="EMBL" id="MFB5761110.1"/>
    </source>
</evidence>